<dbReference type="EMBL" id="JAINUF010000012">
    <property type="protein sequence ID" value="KAJ8345350.1"/>
    <property type="molecule type" value="Genomic_DNA"/>
</dbReference>
<name>A0A9Q1EUQ9_SYNKA</name>
<comment type="caution">
    <text evidence="2">The sequence shown here is derived from an EMBL/GenBank/DDBJ whole genome shotgun (WGS) entry which is preliminary data.</text>
</comment>
<sequence>MTLVVTHDERAHCVETSRRPATEDTQGHTRHPLARRWRVDVSFRREVQRNAGTCCACPRRSKNGERS</sequence>
<evidence type="ECO:0000313" key="3">
    <source>
        <dbReference type="Proteomes" id="UP001152622"/>
    </source>
</evidence>
<proteinExistence type="predicted"/>
<feature type="region of interest" description="Disordered" evidence="1">
    <location>
        <begin position="1"/>
        <end position="33"/>
    </location>
</feature>
<dbReference type="Proteomes" id="UP001152622">
    <property type="component" value="Chromosome 12"/>
</dbReference>
<gene>
    <name evidence="2" type="ORF">SKAU_G00295430</name>
</gene>
<protein>
    <submittedName>
        <fullName evidence="2">Uncharacterized protein</fullName>
    </submittedName>
</protein>
<evidence type="ECO:0000313" key="2">
    <source>
        <dbReference type="EMBL" id="KAJ8345350.1"/>
    </source>
</evidence>
<accession>A0A9Q1EUQ9</accession>
<organism evidence="2 3">
    <name type="scientific">Synaphobranchus kaupii</name>
    <name type="common">Kaup's arrowtooth eel</name>
    <dbReference type="NCBI Taxonomy" id="118154"/>
    <lineage>
        <taxon>Eukaryota</taxon>
        <taxon>Metazoa</taxon>
        <taxon>Chordata</taxon>
        <taxon>Craniata</taxon>
        <taxon>Vertebrata</taxon>
        <taxon>Euteleostomi</taxon>
        <taxon>Actinopterygii</taxon>
        <taxon>Neopterygii</taxon>
        <taxon>Teleostei</taxon>
        <taxon>Anguilliformes</taxon>
        <taxon>Synaphobranchidae</taxon>
        <taxon>Synaphobranchus</taxon>
    </lineage>
</organism>
<feature type="compositionally biased region" description="Basic and acidic residues" evidence="1">
    <location>
        <begin position="1"/>
        <end position="27"/>
    </location>
</feature>
<evidence type="ECO:0000256" key="1">
    <source>
        <dbReference type="SAM" id="MobiDB-lite"/>
    </source>
</evidence>
<dbReference type="AlphaFoldDB" id="A0A9Q1EUQ9"/>
<reference evidence="2" key="1">
    <citation type="journal article" date="2023" name="Science">
        <title>Genome structures resolve the early diversification of teleost fishes.</title>
        <authorList>
            <person name="Parey E."/>
            <person name="Louis A."/>
            <person name="Montfort J."/>
            <person name="Bouchez O."/>
            <person name="Roques C."/>
            <person name="Iampietro C."/>
            <person name="Lluch J."/>
            <person name="Castinel A."/>
            <person name="Donnadieu C."/>
            <person name="Desvignes T."/>
            <person name="Floi Bucao C."/>
            <person name="Jouanno E."/>
            <person name="Wen M."/>
            <person name="Mejri S."/>
            <person name="Dirks R."/>
            <person name="Jansen H."/>
            <person name="Henkel C."/>
            <person name="Chen W.J."/>
            <person name="Zahm M."/>
            <person name="Cabau C."/>
            <person name="Klopp C."/>
            <person name="Thompson A.W."/>
            <person name="Robinson-Rechavi M."/>
            <person name="Braasch I."/>
            <person name="Lecointre G."/>
            <person name="Bobe J."/>
            <person name="Postlethwait J.H."/>
            <person name="Berthelot C."/>
            <person name="Roest Crollius H."/>
            <person name="Guiguen Y."/>
        </authorList>
    </citation>
    <scope>NUCLEOTIDE SEQUENCE</scope>
    <source>
        <strain evidence="2">WJC10195</strain>
    </source>
</reference>
<keyword evidence="3" id="KW-1185">Reference proteome</keyword>